<evidence type="ECO:0000256" key="1">
    <source>
        <dbReference type="ARBA" id="ARBA00009437"/>
    </source>
</evidence>
<dbReference type="OrthoDB" id="528082at2"/>
<evidence type="ECO:0000313" key="7">
    <source>
        <dbReference type="Proteomes" id="UP000184191"/>
    </source>
</evidence>
<dbReference type="CDD" id="cd05466">
    <property type="entry name" value="PBP2_LTTR_substrate"/>
    <property type="match status" value="1"/>
</dbReference>
<dbReference type="RefSeq" id="WP_073196453.1">
    <property type="nucleotide sequence ID" value="NZ_FRBN01000005.1"/>
</dbReference>
<keyword evidence="2" id="KW-0805">Transcription regulation</keyword>
<dbReference type="PANTHER" id="PTHR30126:SF2">
    <property type="entry name" value="HTH-TYPE TRANSCRIPTIONAL REGULATOR YJIE"/>
    <property type="match status" value="1"/>
</dbReference>
<dbReference type="EMBL" id="FRBN01000005">
    <property type="protein sequence ID" value="SHL11326.1"/>
    <property type="molecule type" value="Genomic_DNA"/>
</dbReference>
<protein>
    <submittedName>
        <fullName evidence="6">DNA-binding transcriptional regulator, LysR family</fullName>
    </submittedName>
</protein>
<evidence type="ECO:0000313" key="6">
    <source>
        <dbReference type="EMBL" id="SHL11326.1"/>
    </source>
</evidence>
<dbReference type="GO" id="GO:0003700">
    <property type="term" value="F:DNA-binding transcription factor activity"/>
    <property type="evidence" value="ECO:0007669"/>
    <property type="project" value="InterPro"/>
</dbReference>
<dbReference type="Proteomes" id="UP000184191">
    <property type="component" value="Unassembled WGS sequence"/>
</dbReference>
<evidence type="ECO:0000256" key="2">
    <source>
        <dbReference type="ARBA" id="ARBA00023015"/>
    </source>
</evidence>
<comment type="similarity">
    <text evidence="1">Belongs to the LysR transcriptional regulatory family.</text>
</comment>
<dbReference type="Gene3D" id="1.10.10.10">
    <property type="entry name" value="Winged helix-like DNA-binding domain superfamily/Winged helix DNA-binding domain"/>
    <property type="match status" value="1"/>
</dbReference>
<reference evidence="7" key="1">
    <citation type="submission" date="2016-11" db="EMBL/GenBank/DDBJ databases">
        <authorList>
            <person name="Varghese N."/>
            <person name="Submissions S."/>
        </authorList>
    </citation>
    <scope>NUCLEOTIDE SEQUENCE [LARGE SCALE GENOMIC DNA]</scope>
    <source>
        <strain evidence="7">DSM 29327</strain>
    </source>
</reference>
<dbReference type="SUPFAM" id="SSF46785">
    <property type="entry name" value="Winged helix' DNA-binding domain"/>
    <property type="match status" value="1"/>
</dbReference>
<name>A0A1M6XZH2_9RHOB</name>
<evidence type="ECO:0000256" key="3">
    <source>
        <dbReference type="ARBA" id="ARBA00023125"/>
    </source>
</evidence>
<dbReference type="AlphaFoldDB" id="A0A1M6XZH2"/>
<feature type="domain" description="HTH lysR-type" evidence="5">
    <location>
        <begin position="1"/>
        <end position="58"/>
    </location>
</feature>
<dbReference type="InterPro" id="IPR036388">
    <property type="entry name" value="WH-like_DNA-bd_sf"/>
</dbReference>
<gene>
    <name evidence="6" type="ORF">SAMN05444414_105105</name>
</gene>
<dbReference type="InterPro" id="IPR000847">
    <property type="entry name" value="LysR_HTH_N"/>
</dbReference>
<evidence type="ECO:0000259" key="5">
    <source>
        <dbReference type="PROSITE" id="PS50931"/>
    </source>
</evidence>
<dbReference type="PROSITE" id="PS50931">
    <property type="entry name" value="HTH_LYSR"/>
    <property type="match status" value="1"/>
</dbReference>
<evidence type="ECO:0000256" key="4">
    <source>
        <dbReference type="ARBA" id="ARBA00023163"/>
    </source>
</evidence>
<dbReference type="InterPro" id="IPR005119">
    <property type="entry name" value="LysR_subst-bd"/>
</dbReference>
<dbReference type="STRING" id="1054996.SAMN05444414_105105"/>
<dbReference type="PANTHER" id="PTHR30126">
    <property type="entry name" value="HTH-TYPE TRANSCRIPTIONAL REGULATOR"/>
    <property type="match status" value="1"/>
</dbReference>
<dbReference type="Pfam" id="PF03466">
    <property type="entry name" value="LysR_substrate"/>
    <property type="match status" value="1"/>
</dbReference>
<dbReference type="Pfam" id="PF00126">
    <property type="entry name" value="HTH_1"/>
    <property type="match status" value="1"/>
</dbReference>
<organism evidence="6 7">
    <name type="scientific">Roseovarius marisflavi</name>
    <dbReference type="NCBI Taxonomy" id="1054996"/>
    <lineage>
        <taxon>Bacteria</taxon>
        <taxon>Pseudomonadati</taxon>
        <taxon>Pseudomonadota</taxon>
        <taxon>Alphaproteobacteria</taxon>
        <taxon>Rhodobacterales</taxon>
        <taxon>Roseobacteraceae</taxon>
        <taxon>Roseovarius</taxon>
    </lineage>
</organism>
<keyword evidence="4" id="KW-0804">Transcription</keyword>
<keyword evidence="3 6" id="KW-0238">DNA-binding</keyword>
<dbReference type="InterPro" id="IPR036390">
    <property type="entry name" value="WH_DNA-bd_sf"/>
</dbReference>
<dbReference type="PRINTS" id="PR00039">
    <property type="entry name" value="HTHLYSR"/>
</dbReference>
<dbReference type="Gene3D" id="3.40.190.290">
    <property type="match status" value="1"/>
</dbReference>
<sequence length="292" mass="32116">MRLEWLDDILAVAEAGSLARAAQMRHVSQSAFTRRLRAIEEALGVPLFDRRRKPVVLLPEIEAQAGEMRALATQLRHLREALTQTSGARGLTLACQHAITTTHSPAIVSILTAQGGRSVRVRSDNRDECLLRLLSGEVDLAVVYAAPEIAPLTLNRAFEQVLLGRERLIPVAVPRLAQGEDLPFIGYPSDVFLGQVMARAIMPGVPAHRVLRRRAETALTLAAREYACRGIGVAWLPEGMVAEDLESGRLKSLVQSLPGQQMELWMIRLSDRSDDSWAHDWARLVAALAHPG</sequence>
<keyword evidence="7" id="KW-1185">Reference proteome</keyword>
<dbReference type="GO" id="GO:0000976">
    <property type="term" value="F:transcription cis-regulatory region binding"/>
    <property type="evidence" value="ECO:0007669"/>
    <property type="project" value="TreeGrafter"/>
</dbReference>
<proteinExistence type="inferred from homology"/>
<accession>A0A1M6XZH2</accession>
<dbReference type="SUPFAM" id="SSF53850">
    <property type="entry name" value="Periplasmic binding protein-like II"/>
    <property type="match status" value="1"/>
</dbReference>